<dbReference type="InterPro" id="IPR042623">
    <property type="entry name" value="TMEM205"/>
</dbReference>
<dbReference type="Pfam" id="PF13664">
    <property type="entry name" value="DUF4149"/>
    <property type="match status" value="1"/>
</dbReference>
<comment type="subcellular location">
    <subcellularLocation>
        <location evidence="1">Membrane</location>
    </subcellularLocation>
</comment>
<dbReference type="AlphaFoldDB" id="A0A9D3TCL2"/>
<feature type="transmembrane region" description="Helical" evidence="5">
    <location>
        <begin position="157"/>
        <end position="182"/>
    </location>
</feature>
<evidence type="ECO:0000256" key="5">
    <source>
        <dbReference type="SAM" id="Phobius"/>
    </source>
</evidence>
<feature type="transmembrane region" description="Helical" evidence="5">
    <location>
        <begin position="20"/>
        <end position="41"/>
    </location>
</feature>
<feature type="transmembrane region" description="Helical" evidence="5">
    <location>
        <begin position="87"/>
        <end position="109"/>
    </location>
</feature>
<evidence type="ECO:0000313" key="7">
    <source>
        <dbReference type="EMBL" id="KAG7487733.1"/>
    </source>
</evidence>
<dbReference type="PANTHER" id="PTHR46916:SF1">
    <property type="entry name" value="TRANSMEMBRANE PROTEIN 205"/>
    <property type="match status" value="1"/>
</dbReference>
<evidence type="ECO:0000313" key="8">
    <source>
        <dbReference type="Proteomes" id="UP001046870"/>
    </source>
</evidence>
<dbReference type="EMBL" id="JAFDVH010000002">
    <property type="protein sequence ID" value="KAG7487733.1"/>
    <property type="molecule type" value="Genomic_DNA"/>
</dbReference>
<accession>A0A9D3TCL2</accession>
<organism evidence="7 8">
    <name type="scientific">Megalops atlanticus</name>
    <name type="common">Tarpon</name>
    <name type="synonym">Clupea gigantea</name>
    <dbReference type="NCBI Taxonomy" id="7932"/>
    <lineage>
        <taxon>Eukaryota</taxon>
        <taxon>Metazoa</taxon>
        <taxon>Chordata</taxon>
        <taxon>Craniata</taxon>
        <taxon>Vertebrata</taxon>
        <taxon>Euteleostomi</taxon>
        <taxon>Actinopterygii</taxon>
        <taxon>Neopterygii</taxon>
        <taxon>Teleostei</taxon>
        <taxon>Elopiformes</taxon>
        <taxon>Megalopidae</taxon>
        <taxon>Megalops</taxon>
    </lineage>
</organism>
<dbReference type="InterPro" id="IPR025423">
    <property type="entry name" value="TMEM205-like"/>
</dbReference>
<sequence>MADLGEAAMMAKLLHLFFLSTYWGMQIWVTFFSAFVLANNLNRHTFGFVQSRLLPVYHHVGSACAFFNLLIFAMYHPRDQMKENEVFQVLIFFVCVTIAALNAQCFGAMTSEIMADMHFIEQNCGLGQDIWLSSSSEAYVKLCQSDAKYKRLNRQLWFYHSLSSLCNLCCIFCNGYSLYYLAENLTNL</sequence>
<comment type="caution">
    <text evidence="7">The sequence shown here is derived from an EMBL/GenBank/DDBJ whole genome shotgun (WGS) entry which is preliminary data.</text>
</comment>
<evidence type="ECO:0000256" key="4">
    <source>
        <dbReference type="ARBA" id="ARBA00023136"/>
    </source>
</evidence>
<feature type="domain" description="TMEM205-like" evidence="6">
    <location>
        <begin position="18"/>
        <end position="117"/>
    </location>
</feature>
<gene>
    <name evidence="7" type="ORF">MATL_G00026660</name>
</gene>
<keyword evidence="3 5" id="KW-1133">Transmembrane helix</keyword>
<evidence type="ECO:0000256" key="2">
    <source>
        <dbReference type="ARBA" id="ARBA00022692"/>
    </source>
</evidence>
<protein>
    <recommendedName>
        <fullName evidence="6">TMEM205-like domain-containing protein</fullName>
    </recommendedName>
</protein>
<evidence type="ECO:0000259" key="6">
    <source>
        <dbReference type="Pfam" id="PF13664"/>
    </source>
</evidence>
<keyword evidence="2 5" id="KW-0812">Transmembrane</keyword>
<evidence type="ECO:0000256" key="3">
    <source>
        <dbReference type="ARBA" id="ARBA00022989"/>
    </source>
</evidence>
<proteinExistence type="predicted"/>
<feature type="transmembrane region" description="Helical" evidence="5">
    <location>
        <begin position="53"/>
        <end position="75"/>
    </location>
</feature>
<dbReference type="Proteomes" id="UP001046870">
    <property type="component" value="Chromosome 2"/>
</dbReference>
<name>A0A9D3TCL2_MEGAT</name>
<dbReference type="GO" id="GO:0016020">
    <property type="term" value="C:membrane"/>
    <property type="evidence" value="ECO:0007669"/>
    <property type="project" value="UniProtKB-SubCell"/>
</dbReference>
<reference evidence="7" key="1">
    <citation type="submission" date="2021-01" db="EMBL/GenBank/DDBJ databases">
        <authorList>
            <person name="Zahm M."/>
            <person name="Roques C."/>
            <person name="Cabau C."/>
            <person name="Klopp C."/>
            <person name="Donnadieu C."/>
            <person name="Jouanno E."/>
            <person name="Lampietro C."/>
            <person name="Louis A."/>
            <person name="Herpin A."/>
            <person name="Echchiki A."/>
            <person name="Berthelot C."/>
            <person name="Parey E."/>
            <person name="Roest-Crollius H."/>
            <person name="Braasch I."/>
            <person name="Postlethwait J."/>
            <person name="Bobe J."/>
            <person name="Montfort J."/>
            <person name="Bouchez O."/>
            <person name="Begum T."/>
            <person name="Mejri S."/>
            <person name="Adams A."/>
            <person name="Chen W.-J."/>
            <person name="Guiguen Y."/>
        </authorList>
    </citation>
    <scope>NUCLEOTIDE SEQUENCE</scope>
    <source>
        <strain evidence="7">YG-15Mar2019-1</strain>
        <tissue evidence="7">Brain</tissue>
    </source>
</reference>
<dbReference type="PANTHER" id="PTHR46916">
    <property type="entry name" value="TRANSMEMBRANE PROTEIN 205"/>
    <property type="match status" value="1"/>
</dbReference>
<evidence type="ECO:0000256" key="1">
    <source>
        <dbReference type="ARBA" id="ARBA00004370"/>
    </source>
</evidence>
<keyword evidence="4 5" id="KW-0472">Membrane</keyword>
<keyword evidence="8" id="KW-1185">Reference proteome</keyword>
<dbReference type="OrthoDB" id="1641132at2759"/>